<reference evidence="1 2" key="1">
    <citation type="submission" date="2020-07" db="EMBL/GenBank/DDBJ databases">
        <title>Sequencing the genomes of 1000 actinobacteria strains.</title>
        <authorList>
            <person name="Klenk H.-P."/>
        </authorList>
    </citation>
    <scope>NUCLEOTIDE SEQUENCE [LARGE SCALE GENOMIC DNA]</scope>
    <source>
        <strain evidence="1 2">DSM 17380</strain>
    </source>
</reference>
<dbReference type="EMBL" id="JACCBD010000001">
    <property type="protein sequence ID" value="NYD27041.1"/>
    <property type="molecule type" value="Genomic_DNA"/>
</dbReference>
<organism evidence="1 2">
    <name type="scientific">Leucobacter aridicollis</name>
    <dbReference type="NCBI Taxonomy" id="283878"/>
    <lineage>
        <taxon>Bacteria</taxon>
        <taxon>Bacillati</taxon>
        <taxon>Actinomycetota</taxon>
        <taxon>Actinomycetes</taxon>
        <taxon>Micrococcales</taxon>
        <taxon>Microbacteriaceae</taxon>
        <taxon>Leucobacter</taxon>
    </lineage>
</organism>
<dbReference type="RefSeq" id="WP_185987080.1">
    <property type="nucleotide sequence ID" value="NZ_BAAALZ010000001.1"/>
</dbReference>
<accession>A0A852R0A7</accession>
<dbReference type="AlphaFoldDB" id="A0A852R0A7"/>
<evidence type="ECO:0000313" key="1">
    <source>
        <dbReference type="EMBL" id="NYD27041.1"/>
    </source>
</evidence>
<proteinExistence type="predicted"/>
<comment type="caution">
    <text evidence="1">The sequence shown here is derived from an EMBL/GenBank/DDBJ whole genome shotgun (WGS) entry which is preliminary data.</text>
</comment>
<dbReference type="Proteomes" id="UP000586095">
    <property type="component" value="Unassembled WGS sequence"/>
</dbReference>
<name>A0A852R0A7_9MICO</name>
<evidence type="ECO:0000313" key="2">
    <source>
        <dbReference type="Proteomes" id="UP000586095"/>
    </source>
</evidence>
<keyword evidence="2" id="KW-1185">Reference proteome</keyword>
<gene>
    <name evidence="1" type="ORF">BJ960_001844</name>
</gene>
<sequence length="59" mass="6375">MSKPITRSFPFAGEWLVQNRPANRMTSHGSEAFASSHAIDFVPVVGMADESFDDGQSGC</sequence>
<protein>
    <submittedName>
        <fullName evidence="1">Uncharacterized protein</fullName>
    </submittedName>
</protein>